<protein>
    <submittedName>
        <fullName evidence="2">Uncharacterized protein</fullName>
    </submittedName>
</protein>
<dbReference type="AlphaFoldDB" id="A0A453SHG5"/>
<dbReference type="Gramene" id="AET7Gv20943600.1">
    <property type="protein sequence ID" value="AET7Gv20943600.1"/>
    <property type="gene ID" value="AET7Gv20943600"/>
</dbReference>
<accession>A0A453SHG5</accession>
<reference evidence="3" key="2">
    <citation type="journal article" date="2017" name="Nat. Plants">
        <title>The Aegilops tauschii genome reveals multiple impacts of transposons.</title>
        <authorList>
            <person name="Zhao G."/>
            <person name="Zou C."/>
            <person name="Li K."/>
            <person name="Wang K."/>
            <person name="Li T."/>
            <person name="Gao L."/>
            <person name="Zhang X."/>
            <person name="Wang H."/>
            <person name="Yang Z."/>
            <person name="Liu X."/>
            <person name="Jiang W."/>
            <person name="Mao L."/>
            <person name="Kong X."/>
            <person name="Jiao Y."/>
            <person name="Jia J."/>
        </authorList>
    </citation>
    <scope>NUCLEOTIDE SEQUENCE [LARGE SCALE GENOMIC DNA]</scope>
    <source>
        <strain evidence="3">cv. AL8/78</strain>
    </source>
</reference>
<keyword evidence="3" id="KW-1185">Reference proteome</keyword>
<evidence type="ECO:0000313" key="2">
    <source>
        <dbReference type="EnsemblPlants" id="AET7Gv20943600.1"/>
    </source>
</evidence>
<name>A0A453SHG5_AEGTS</name>
<dbReference type="EnsemblPlants" id="AET7Gv20943600.1">
    <property type="protein sequence ID" value="AET7Gv20943600.1"/>
    <property type="gene ID" value="AET7Gv20943600"/>
</dbReference>
<proteinExistence type="predicted"/>
<sequence>MCQNQSNKPEEKRNGKSNAARYDDAGRHVTRGRGPRGTGSNSLSQLPLLLLLVATPRPPPGKTHAPKTSSSTTSSLRPPDPI</sequence>
<reference evidence="2" key="5">
    <citation type="journal article" date="2021" name="G3 (Bethesda)">
        <title>Aegilops tauschii genome assembly Aet v5.0 features greater sequence contiguity and improved annotation.</title>
        <authorList>
            <person name="Wang L."/>
            <person name="Zhu T."/>
            <person name="Rodriguez J.C."/>
            <person name="Deal K.R."/>
            <person name="Dubcovsky J."/>
            <person name="McGuire P.E."/>
            <person name="Lux T."/>
            <person name="Spannagl M."/>
            <person name="Mayer K.F.X."/>
            <person name="Baldrich P."/>
            <person name="Meyers B.C."/>
            <person name="Huo N."/>
            <person name="Gu Y.Q."/>
            <person name="Zhou H."/>
            <person name="Devos K.M."/>
            <person name="Bennetzen J.L."/>
            <person name="Unver T."/>
            <person name="Budak H."/>
            <person name="Gulick P.J."/>
            <person name="Galiba G."/>
            <person name="Kalapos B."/>
            <person name="Nelson D.R."/>
            <person name="Li P."/>
            <person name="You F.M."/>
            <person name="Luo M.C."/>
            <person name="Dvorak J."/>
        </authorList>
    </citation>
    <scope>NUCLEOTIDE SEQUENCE [LARGE SCALE GENOMIC DNA]</scope>
    <source>
        <strain evidence="2">cv. AL8/78</strain>
    </source>
</reference>
<reference evidence="2" key="4">
    <citation type="submission" date="2019-03" db="UniProtKB">
        <authorList>
            <consortium name="EnsemblPlants"/>
        </authorList>
    </citation>
    <scope>IDENTIFICATION</scope>
</reference>
<evidence type="ECO:0000313" key="3">
    <source>
        <dbReference type="Proteomes" id="UP000015105"/>
    </source>
</evidence>
<reference evidence="2" key="3">
    <citation type="journal article" date="2017" name="Nature">
        <title>Genome sequence of the progenitor of the wheat D genome Aegilops tauschii.</title>
        <authorList>
            <person name="Luo M.C."/>
            <person name="Gu Y.Q."/>
            <person name="Puiu D."/>
            <person name="Wang H."/>
            <person name="Twardziok S.O."/>
            <person name="Deal K.R."/>
            <person name="Huo N."/>
            <person name="Zhu T."/>
            <person name="Wang L."/>
            <person name="Wang Y."/>
            <person name="McGuire P.E."/>
            <person name="Liu S."/>
            <person name="Long H."/>
            <person name="Ramasamy R.K."/>
            <person name="Rodriguez J.C."/>
            <person name="Van S.L."/>
            <person name="Yuan L."/>
            <person name="Wang Z."/>
            <person name="Xia Z."/>
            <person name="Xiao L."/>
            <person name="Anderson O.D."/>
            <person name="Ouyang S."/>
            <person name="Liang Y."/>
            <person name="Zimin A.V."/>
            <person name="Pertea G."/>
            <person name="Qi P."/>
            <person name="Bennetzen J.L."/>
            <person name="Dai X."/>
            <person name="Dawson M.W."/>
            <person name="Muller H.G."/>
            <person name="Kugler K."/>
            <person name="Rivarola-Duarte L."/>
            <person name="Spannagl M."/>
            <person name="Mayer K.F.X."/>
            <person name="Lu F.H."/>
            <person name="Bevan M.W."/>
            <person name="Leroy P."/>
            <person name="Li P."/>
            <person name="You F.M."/>
            <person name="Sun Q."/>
            <person name="Liu Z."/>
            <person name="Lyons E."/>
            <person name="Wicker T."/>
            <person name="Salzberg S.L."/>
            <person name="Devos K.M."/>
            <person name="Dvorak J."/>
        </authorList>
    </citation>
    <scope>NUCLEOTIDE SEQUENCE [LARGE SCALE GENOMIC DNA]</scope>
    <source>
        <strain evidence="2">cv. AL8/78</strain>
    </source>
</reference>
<dbReference type="Proteomes" id="UP000015105">
    <property type="component" value="Chromosome 7D"/>
</dbReference>
<feature type="compositionally biased region" description="Low complexity" evidence="1">
    <location>
        <begin position="43"/>
        <end position="55"/>
    </location>
</feature>
<evidence type="ECO:0000256" key="1">
    <source>
        <dbReference type="SAM" id="MobiDB-lite"/>
    </source>
</evidence>
<organism evidence="2 3">
    <name type="scientific">Aegilops tauschii subsp. strangulata</name>
    <name type="common">Goatgrass</name>
    <dbReference type="NCBI Taxonomy" id="200361"/>
    <lineage>
        <taxon>Eukaryota</taxon>
        <taxon>Viridiplantae</taxon>
        <taxon>Streptophyta</taxon>
        <taxon>Embryophyta</taxon>
        <taxon>Tracheophyta</taxon>
        <taxon>Spermatophyta</taxon>
        <taxon>Magnoliopsida</taxon>
        <taxon>Liliopsida</taxon>
        <taxon>Poales</taxon>
        <taxon>Poaceae</taxon>
        <taxon>BOP clade</taxon>
        <taxon>Pooideae</taxon>
        <taxon>Triticodae</taxon>
        <taxon>Triticeae</taxon>
        <taxon>Triticinae</taxon>
        <taxon>Aegilops</taxon>
    </lineage>
</organism>
<feature type="region of interest" description="Disordered" evidence="1">
    <location>
        <begin position="1"/>
        <end position="82"/>
    </location>
</feature>
<reference evidence="3" key="1">
    <citation type="journal article" date="2014" name="Science">
        <title>Ancient hybridizations among the ancestral genomes of bread wheat.</title>
        <authorList>
            <consortium name="International Wheat Genome Sequencing Consortium,"/>
            <person name="Marcussen T."/>
            <person name="Sandve S.R."/>
            <person name="Heier L."/>
            <person name="Spannagl M."/>
            <person name="Pfeifer M."/>
            <person name="Jakobsen K.S."/>
            <person name="Wulff B.B."/>
            <person name="Steuernagel B."/>
            <person name="Mayer K.F."/>
            <person name="Olsen O.A."/>
        </authorList>
    </citation>
    <scope>NUCLEOTIDE SEQUENCE [LARGE SCALE GENOMIC DNA]</scope>
    <source>
        <strain evidence="3">cv. AL8/78</strain>
    </source>
</reference>